<dbReference type="Proteomes" id="UP000280726">
    <property type="component" value="Unassembled WGS sequence"/>
</dbReference>
<feature type="transmembrane region" description="Helical" evidence="11">
    <location>
        <begin position="384"/>
        <end position="403"/>
    </location>
</feature>
<dbReference type="GO" id="GO:0015385">
    <property type="term" value="F:sodium:proton antiporter activity"/>
    <property type="evidence" value="ECO:0007669"/>
    <property type="project" value="UniProtKB-UniRule"/>
</dbReference>
<dbReference type="OrthoDB" id="9808135at2"/>
<evidence type="ECO:0000313" key="12">
    <source>
        <dbReference type="EMBL" id="RPF26059.1"/>
    </source>
</evidence>
<name>A0A3N4YY26_9MICO</name>
<dbReference type="GO" id="GO:0005886">
    <property type="term" value="C:plasma membrane"/>
    <property type="evidence" value="ECO:0007669"/>
    <property type="project" value="UniProtKB-SubCell"/>
</dbReference>
<comment type="function">
    <text evidence="11">Na(+)/H(+) antiporter that extrudes sodium in exchange for external protons.</text>
</comment>
<dbReference type="NCBIfam" id="TIGR00773">
    <property type="entry name" value="NhaA"/>
    <property type="match status" value="1"/>
</dbReference>
<evidence type="ECO:0000256" key="2">
    <source>
        <dbReference type="ARBA" id="ARBA00022448"/>
    </source>
</evidence>
<evidence type="ECO:0000256" key="9">
    <source>
        <dbReference type="ARBA" id="ARBA00023136"/>
    </source>
</evidence>
<comment type="catalytic activity">
    <reaction evidence="11">
        <text>Na(+)(in) + 2 H(+)(out) = Na(+)(out) + 2 H(+)(in)</text>
        <dbReference type="Rhea" id="RHEA:29251"/>
        <dbReference type="ChEBI" id="CHEBI:15378"/>
        <dbReference type="ChEBI" id="CHEBI:29101"/>
    </reaction>
</comment>
<dbReference type="InterPro" id="IPR023171">
    <property type="entry name" value="Na/H_antiporter_dom_sf"/>
</dbReference>
<accession>A0A3N4YY26</accession>
<comment type="similarity">
    <text evidence="11">Belongs to the NhaA Na(+)/H(+) (TC 2.A.33) antiporter family.</text>
</comment>
<keyword evidence="8 11" id="KW-0406">Ion transport</keyword>
<keyword evidence="5 11" id="KW-0812">Transmembrane</keyword>
<keyword evidence="4 11" id="KW-1003">Cell membrane</keyword>
<feature type="transmembrane region" description="Helical" evidence="11">
    <location>
        <begin position="74"/>
        <end position="94"/>
    </location>
</feature>
<organism evidence="12 13">
    <name type="scientific">Georgenia muralis</name>
    <dbReference type="NCBI Taxonomy" id="154117"/>
    <lineage>
        <taxon>Bacteria</taxon>
        <taxon>Bacillati</taxon>
        <taxon>Actinomycetota</taxon>
        <taxon>Actinomycetes</taxon>
        <taxon>Micrococcales</taxon>
        <taxon>Bogoriellaceae</taxon>
        <taxon>Georgenia</taxon>
    </lineage>
</organism>
<protein>
    <recommendedName>
        <fullName evidence="11">Na(+)/H(+) antiporter NhaA</fullName>
    </recommendedName>
    <alternativeName>
        <fullName evidence="11">Sodium/proton antiporter NhaA</fullName>
    </alternativeName>
</protein>
<keyword evidence="9 11" id="KW-0472">Membrane</keyword>
<evidence type="ECO:0000256" key="4">
    <source>
        <dbReference type="ARBA" id="ARBA00022475"/>
    </source>
</evidence>
<evidence type="ECO:0000313" key="13">
    <source>
        <dbReference type="Proteomes" id="UP000280726"/>
    </source>
</evidence>
<feature type="transmembrane region" description="Helical" evidence="11">
    <location>
        <begin position="199"/>
        <end position="216"/>
    </location>
</feature>
<dbReference type="EMBL" id="RKRA01000001">
    <property type="protein sequence ID" value="RPF26059.1"/>
    <property type="molecule type" value="Genomic_DNA"/>
</dbReference>
<evidence type="ECO:0000256" key="5">
    <source>
        <dbReference type="ARBA" id="ARBA00022692"/>
    </source>
</evidence>
<feature type="transmembrane region" description="Helical" evidence="11">
    <location>
        <begin position="348"/>
        <end position="372"/>
    </location>
</feature>
<evidence type="ECO:0000256" key="7">
    <source>
        <dbReference type="ARBA" id="ARBA00023053"/>
    </source>
</evidence>
<reference evidence="12 13" key="1">
    <citation type="submission" date="2018-11" db="EMBL/GenBank/DDBJ databases">
        <title>Sequencing the genomes of 1000 actinobacteria strains.</title>
        <authorList>
            <person name="Klenk H.-P."/>
        </authorList>
    </citation>
    <scope>NUCLEOTIDE SEQUENCE [LARGE SCALE GENOMIC DNA]</scope>
    <source>
        <strain evidence="12 13">DSM 14418</strain>
    </source>
</reference>
<evidence type="ECO:0000256" key="3">
    <source>
        <dbReference type="ARBA" id="ARBA00022449"/>
    </source>
</evidence>
<comment type="caution">
    <text evidence="12">The sequence shown here is derived from an EMBL/GenBank/DDBJ whole genome shotgun (WGS) entry which is preliminary data.</text>
</comment>
<dbReference type="RefSeq" id="WP_123914283.1">
    <property type="nucleotide sequence ID" value="NZ_RKRA01000001.1"/>
</dbReference>
<feature type="transmembrane region" description="Helical" evidence="11">
    <location>
        <begin position="174"/>
        <end position="193"/>
    </location>
</feature>
<keyword evidence="2 11" id="KW-0813">Transport</keyword>
<feature type="transmembrane region" description="Helical" evidence="11">
    <location>
        <begin position="115"/>
        <end position="135"/>
    </location>
</feature>
<keyword evidence="13" id="KW-1185">Reference proteome</keyword>
<dbReference type="GO" id="GO:0006885">
    <property type="term" value="P:regulation of pH"/>
    <property type="evidence" value="ECO:0007669"/>
    <property type="project" value="UniProtKB-UniRule"/>
</dbReference>
<evidence type="ECO:0000256" key="8">
    <source>
        <dbReference type="ARBA" id="ARBA00023065"/>
    </source>
</evidence>
<dbReference type="Pfam" id="PF06965">
    <property type="entry name" value="Na_H_antiport_1"/>
    <property type="match status" value="1"/>
</dbReference>
<gene>
    <name evidence="11" type="primary">nhaA</name>
    <name evidence="12" type="ORF">EDD32_0483</name>
</gene>
<evidence type="ECO:0000256" key="1">
    <source>
        <dbReference type="ARBA" id="ARBA00004429"/>
    </source>
</evidence>
<dbReference type="InterPro" id="IPR004670">
    <property type="entry name" value="NhaA"/>
</dbReference>
<feature type="transmembrane region" description="Helical" evidence="11">
    <location>
        <begin position="314"/>
        <end position="336"/>
    </location>
</feature>
<keyword evidence="7 11" id="KW-0915">Sodium</keyword>
<keyword evidence="6 11" id="KW-1133">Transmembrane helix</keyword>
<evidence type="ECO:0000256" key="11">
    <source>
        <dbReference type="HAMAP-Rule" id="MF_01844"/>
    </source>
</evidence>
<dbReference type="PANTHER" id="PTHR30341">
    <property type="entry name" value="SODIUM ION/PROTON ANTIPORTER NHAA-RELATED"/>
    <property type="match status" value="1"/>
</dbReference>
<evidence type="ECO:0000256" key="10">
    <source>
        <dbReference type="ARBA" id="ARBA00023201"/>
    </source>
</evidence>
<keyword evidence="3 11" id="KW-0050">Antiport</keyword>
<evidence type="ECO:0000256" key="6">
    <source>
        <dbReference type="ARBA" id="ARBA00022989"/>
    </source>
</evidence>
<comment type="subcellular location">
    <subcellularLocation>
        <location evidence="1">Cell inner membrane</location>
        <topology evidence="1">Multi-pass membrane protein</topology>
    </subcellularLocation>
    <subcellularLocation>
        <location evidence="11">Cell membrane</location>
        <topology evidence="11">Multi-pass membrane protein</topology>
    </subcellularLocation>
</comment>
<feature type="transmembrane region" description="Helical" evidence="11">
    <location>
        <begin position="141"/>
        <end position="162"/>
    </location>
</feature>
<sequence>MSAQPRTVRGTHHHGARVGPLGRYRHRLQDERFAGLVLILGAAVALVWANSPWRGSYEALSSYVVGPEALRLDLALHSWASDGLLALFFFVVGLELKTEFVTGSLRDVRRALVPILAAVFGMAGPALVNTVVQVVSGSGVYNGWAIPVATDIAFAVAVLGIFGRGFPPAVRTFLLTLAVVDDLLGITVIAIFYTERIDALALAGSLALIVLFGLLVRRRLTHWWLLVPVALGAWGLMHASGVHATIAGVLLGMTVPALTARGEHEALTHRFVSLIQPWSAGLVLPVFAFFASGVNVVDTGGIGEMLTDPVAVGVYLGLPLGKLVGIWGGVALLVTFTRLRLGNGVDLADIMPVSLVAGIGFTVSLLIASLSFDEADPQSAHARIAVILGSLVAAVLGAVALRVRASARIRGRAAHTHHED</sequence>
<dbReference type="HAMAP" id="MF_01844">
    <property type="entry name" value="NhaA"/>
    <property type="match status" value="1"/>
</dbReference>
<dbReference type="Gene3D" id="1.20.1530.10">
    <property type="entry name" value="Na+/H+ antiporter like domain"/>
    <property type="match status" value="1"/>
</dbReference>
<feature type="transmembrane region" description="Helical" evidence="11">
    <location>
        <begin position="274"/>
        <end position="294"/>
    </location>
</feature>
<keyword evidence="10 11" id="KW-0739">Sodium transport</keyword>
<feature type="transmembrane region" description="Helical" evidence="11">
    <location>
        <begin position="223"/>
        <end position="239"/>
    </location>
</feature>
<feature type="transmembrane region" description="Helical" evidence="11">
    <location>
        <begin position="33"/>
        <end position="54"/>
    </location>
</feature>
<dbReference type="AlphaFoldDB" id="A0A3N4YY26"/>
<dbReference type="PANTHER" id="PTHR30341:SF0">
    <property type="entry name" value="NA(+)_H(+) ANTIPORTER NHAA"/>
    <property type="match status" value="1"/>
</dbReference>
<proteinExistence type="inferred from homology"/>